<feature type="region of interest" description="Disordered" evidence="4">
    <location>
        <begin position="514"/>
        <end position="548"/>
    </location>
</feature>
<organism evidence="5">
    <name type="scientific">uncultured Mycobacteriales bacterium</name>
    <dbReference type="NCBI Taxonomy" id="581187"/>
    <lineage>
        <taxon>Bacteria</taxon>
        <taxon>Bacillati</taxon>
        <taxon>Actinomycetota</taxon>
        <taxon>Actinomycetes</taxon>
        <taxon>Mycobacteriales</taxon>
        <taxon>environmental samples</taxon>
    </lineage>
</organism>
<evidence type="ECO:0000313" key="5">
    <source>
        <dbReference type="EMBL" id="CAA9279132.1"/>
    </source>
</evidence>
<name>A0A6J4JIJ9_9ACTN</name>
<evidence type="ECO:0000256" key="1">
    <source>
        <dbReference type="ARBA" id="ARBA00004613"/>
    </source>
</evidence>
<evidence type="ECO:0000256" key="2">
    <source>
        <dbReference type="ARBA" id="ARBA00022525"/>
    </source>
</evidence>
<protein>
    <submittedName>
        <fullName evidence="5">Animal haem peroxidase</fullName>
    </submittedName>
</protein>
<feature type="compositionally biased region" description="Low complexity" evidence="4">
    <location>
        <begin position="12"/>
        <end position="24"/>
    </location>
</feature>
<dbReference type="Pfam" id="PF03098">
    <property type="entry name" value="An_peroxidase"/>
    <property type="match status" value="1"/>
</dbReference>
<dbReference type="InterPro" id="IPR037120">
    <property type="entry name" value="Haem_peroxidase_sf_animal"/>
</dbReference>
<dbReference type="InterPro" id="IPR019791">
    <property type="entry name" value="Haem_peroxidase_animal"/>
</dbReference>
<keyword evidence="2" id="KW-0964">Secreted</keyword>
<dbReference type="PANTHER" id="PTHR11475:SF4">
    <property type="entry name" value="CHORION PEROXIDASE"/>
    <property type="match status" value="1"/>
</dbReference>
<keyword evidence="3" id="KW-0325">Glycoprotein</keyword>
<dbReference type="SUPFAM" id="SSF48113">
    <property type="entry name" value="Heme-dependent peroxidases"/>
    <property type="match status" value="1"/>
</dbReference>
<evidence type="ECO:0000256" key="4">
    <source>
        <dbReference type="SAM" id="MobiDB-lite"/>
    </source>
</evidence>
<feature type="region of interest" description="Disordered" evidence="4">
    <location>
        <begin position="1"/>
        <end position="24"/>
    </location>
</feature>
<feature type="compositionally biased region" description="Gly residues" evidence="4">
    <location>
        <begin position="514"/>
        <end position="537"/>
    </location>
</feature>
<proteinExistence type="predicted"/>
<reference evidence="5" key="1">
    <citation type="submission" date="2020-02" db="EMBL/GenBank/DDBJ databases">
        <authorList>
            <person name="Meier V. D."/>
        </authorList>
    </citation>
    <scope>NUCLEOTIDE SEQUENCE</scope>
    <source>
        <strain evidence="5">AVDCRST_MAG41</strain>
    </source>
</reference>
<evidence type="ECO:0000256" key="3">
    <source>
        <dbReference type="ARBA" id="ARBA00023180"/>
    </source>
</evidence>
<dbReference type="GO" id="GO:0020037">
    <property type="term" value="F:heme binding"/>
    <property type="evidence" value="ECO:0007669"/>
    <property type="project" value="InterPro"/>
</dbReference>
<gene>
    <name evidence="5" type="ORF">AVDCRST_MAG41-3376</name>
</gene>
<keyword evidence="5" id="KW-0575">Peroxidase</keyword>
<dbReference type="CDD" id="cd09819">
    <property type="entry name" value="An_peroxidase_bacterial_1"/>
    <property type="match status" value="1"/>
</dbReference>
<dbReference type="EMBL" id="CADCTP010000310">
    <property type="protein sequence ID" value="CAA9279132.1"/>
    <property type="molecule type" value="Genomic_DNA"/>
</dbReference>
<keyword evidence="5" id="KW-0560">Oxidoreductase</keyword>
<dbReference type="GO" id="GO:0004601">
    <property type="term" value="F:peroxidase activity"/>
    <property type="evidence" value="ECO:0007669"/>
    <property type="project" value="UniProtKB-KW"/>
</dbReference>
<accession>A0A6J4JIJ9</accession>
<comment type="subcellular location">
    <subcellularLocation>
        <location evidence="1">Secreted</location>
    </subcellularLocation>
</comment>
<dbReference type="PANTHER" id="PTHR11475">
    <property type="entry name" value="OXIDASE/PEROXIDASE"/>
    <property type="match status" value="1"/>
</dbReference>
<dbReference type="GO" id="GO:0006979">
    <property type="term" value="P:response to oxidative stress"/>
    <property type="evidence" value="ECO:0007669"/>
    <property type="project" value="InterPro"/>
</dbReference>
<dbReference type="AlphaFoldDB" id="A0A6J4JIJ9"/>
<dbReference type="GO" id="GO:0005576">
    <property type="term" value="C:extracellular region"/>
    <property type="evidence" value="ECO:0007669"/>
    <property type="project" value="UniProtKB-SubCell"/>
</dbReference>
<dbReference type="Gene3D" id="1.10.640.10">
    <property type="entry name" value="Haem peroxidase domain superfamily, animal type"/>
    <property type="match status" value="1"/>
</dbReference>
<sequence>MTDIVERPAPDAPAAEAPGRGAPRTTEQLVASAASAHDLGYGRRQARGHGYEMRGLAYVPISRQFEGRFGRMFRLPPFVPDDARIAEIAEVMTENVTGPRPELDNPDIPSGYTYLGQFVDHDLTLDTASSLDRANDPDALTNFRSPRFDLACVYGRGPVDDPFLYDRSTGNDKLLIGRHDDEDDLPRNTQEVALLGDPRNDENTFVGQLQLTMLKFHNKVVDLVEADPALARGSENRFEAAQRIVRWHYQWLVVHDFLRRTVGPRTYAAVLDESGRRPEITREFYTWRTDPYMPVEFSVAAYRFGHSQIRGRYKLNTLVGPLRTFLPTSLLDPATRLQHFGGFRELPPFWTIEWARFFEVEGAGSDALQPTRLIDTKLADPLKELPPEIAGNRPSLIERNLTRGARLLLPSGQDVAQHMGADVLGDSDIGLGGGPAPLWYYVLQEAKVQAGGRHLGQVGGRIVAEVFLGLLEKDPSSYLRNDPGWRPFLAGGDDFTMADLITFAGHGLGVTGFPGGDGGGGNGSGGPDGDPGPGGGPLRPADRSGRTT</sequence>
<dbReference type="InterPro" id="IPR010255">
    <property type="entry name" value="Haem_peroxidase_sf"/>
</dbReference>